<dbReference type="AlphaFoldDB" id="A0A1I6JGU0"/>
<reference evidence="2 3" key="1">
    <citation type="submission" date="2016-10" db="EMBL/GenBank/DDBJ databases">
        <authorList>
            <person name="de Groot N.N."/>
        </authorList>
    </citation>
    <scope>NUCLEOTIDE SEQUENCE [LARGE SCALE GENOMIC DNA]</scope>
    <source>
        <strain evidence="2 3">743A</strain>
    </source>
</reference>
<sequence>MKVYERIKQLRTSELNLTQEEFAKRINMSRSNLGSIEIGRVNVTERVFQDICFEFNVNENWLSKGEGHIFNYLSPDEELAAFMGKLISEDNNSAKKKFFIAFSKLPDELFIQLYKSFEEIFQHE</sequence>
<keyword evidence="3" id="KW-1185">Reference proteome</keyword>
<dbReference type="GO" id="GO:0003677">
    <property type="term" value="F:DNA binding"/>
    <property type="evidence" value="ECO:0007669"/>
    <property type="project" value="UniProtKB-KW"/>
</dbReference>
<dbReference type="EMBL" id="FOYZ01000005">
    <property type="protein sequence ID" value="SFR78203.1"/>
    <property type="molecule type" value="Genomic_DNA"/>
</dbReference>
<name>A0A1I6JGU0_9FIRM</name>
<dbReference type="PROSITE" id="PS50943">
    <property type="entry name" value="HTH_CROC1"/>
    <property type="match status" value="1"/>
</dbReference>
<dbReference type="InterPro" id="IPR010982">
    <property type="entry name" value="Lambda_DNA-bd_dom_sf"/>
</dbReference>
<dbReference type="STRING" id="37658.SAMN05661086_01676"/>
<feature type="domain" description="HTH cro/C1-type" evidence="1">
    <location>
        <begin position="7"/>
        <end position="62"/>
    </location>
</feature>
<dbReference type="OrthoDB" id="2735991at2"/>
<dbReference type="Proteomes" id="UP000199659">
    <property type="component" value="Unassembled WGS sequence"/>
</dbReference>
<evidence type="ECO:0000313" key="2">
    <source>
        <dbReference type="EMBL" id="SFR78203.1"/>
    </source>
</evidence>
<gene>
    <name evidence="2" type="ORF">SAMN05661086_01676</name>
</gene>
<organism evidence="2 3">
    <name type="scientific">Anaeromicropila populeti</name>
    <dbReference type="NCBI Taxonomy" id="37658"/>
    <lineage>
        <taxon>Bacteria</taxon>
        <taxon>Bacillati</taxon>
        <taxon>Bacillota</taxon>
        <taxon>Clostridia</taxon>
        <taxon>Lachnospirales</taxon>
        <taxon>Lachnospiraceae</taxon>
        <taxon>Anaeromicropila</taxon>
    </lineage>
</organism>
<dbReference type="SMART" id="SM00530">
    <property type="entry name" value="HTH_XRE"/>
    <property type="match status" value="1"/>
</dbReference>
<evidence type="ECO:0000313" key="3">
    <source>
        <dbReference type="Proteomes" id="UP000199659"/>
    </source>
</evidence>
<proteinExistence type="predicted"/>
<dbReference type="CDD" id="cd00093">
    <property type="entry name" value="HTH_XRE"/>
    <property type="match status" value="1"/>
</dbReference>
<dbReference type="InterPro" id="IPR001387">
    <property type="entry name" value="Cro/C1-type_HTH"/>
</dbReference>
<dbReference type="Gene3D" id="1.10.260.40">
    <property type="entry name" value="lambda repressor-like DNA-binding domains"/>
    <property type="match status" value="1"/>
</dbReference>
<protein>
    <submittedName>
        <fullName evidence="2">DNA-binding transcriptional regulator, XRE-family HTH domain</fullName>
    </submittedName>
</protein>
<dbReference type="RefSeq" id="WP_092560230.1">
    <property type="nucleotide sequence ID" value="NZ_FOYZ01000005.1"/>
</dbReference>
<evidence type="ECO:0000259" key="1">
    <source>
        <dbReference type="PROSITE" id="PS50943"/>
    </source>
</evidence>
<dbReference type="SUPFAM" id="SSF47413">
    <property type="entry name" value="lambda repressor-like DNA-binding domains"/>
    <property type="match status" value="1"/>
</dbReference>
<accession>A0A1I6JGU0</accession>
<keyword evidence="2" id="KW-0238">DNA-binding</keyword>
<dbReference type="Pfam" id="PF12844">
    <property type="entry name" value="HTH_19"/>
    <property type="match status" value="1"/>
</dbReference>